<feature type="transmembrane region" description="Helical" evidence="1">
    <location>
        <begin position="33"/>
        <end position="50"/>
    </location>
</feature>
<gene>
    <name evidence="2" type="ORF">E1163_21885</name>
</gene>
<keyword evidence="3" id="KW-1185">Reference proteome</keyword>
<proteinExistence type="predicted"/>
<evidence type="ECO:0000313" key="2">
    <source>
        <dbReference type="EMBL" id="MTI27624.1"/>
    </source>
</evidence>
<keyword evidence="1" id="KW-1133">Transmembrane helix</keyword>
<dbReference type="EMBL" id="SMLW01000635">
    <property type="protein sequence ID" value="MTI27624.1"/>
    <property type="molecule type" value="Genomic_DNA"/>
</dbReference>
<name>A0ABW9RTU8_9BACT</name>
<feature type="transmembrane region" description="Helical" evidence="1">
    <location>
        <begin position="7"/>
        <end position="27"/>
    </location>
</feature>
<keyword evidence="1" id="KW-0472">Membrane</keyword>
<keyword evidence="1" id="KW-0812">Transmembrane</keyword>
<organism evidence="2 3">
    <name type="scientific">Fulvivirga kasyanovii</name>
    <dbReference type="NCBI Taxonomy" id="396812"/>
    <lineage>
        <taxon>Bacteria</taxon>
        <taxon>Pseudomonadati</taxon>
        <taxon>Bacteroidota</taxon>
        <taxon>Cytophagia</taxon>
        <taxon>Cytophagales</taxon>
        <taxon>Fulvivirgaceae</taxon>
        <taxon>Fulvivirga</taxon>
    </lineage>
</organism>
<sequence>MQKRKTRALLPVGIFVIAMAQIVNHYAVLPDSIHGALMGAGIGLMALSFIRGKFNTANKA</sequence>
<accession>A0ABW9RTU8</accession>
<evidence type="ECO:0000313" key="3">
    <source>
        <dbReference type="Proteomes" id="UP000798808"/>
    </source>
</evidence>
<evidence type="ECO:0000256" key="1">
    <source>
        <dbReference type="SAM" id="Phobius"/>
    </source>
</evidence>
<dbReference type="RefSeq" id="WP_155174619.1">
    <property type="nucleotide sequence ID" value="NZ_BAAAFL010000068.1"/>
</dbReference>
<reference evidence="2 3" key="1">
    <citation type="submission" date="2019-02" db="EMBL/GenBank/DDBJ databases">
        <authorList>
            <person name="Goldberg S.R."/>
            <person name="Haltli B.A."/>
            <person name="Correa H."/>
            <person name="Russell K.G."/>
        </authorList>
    </citation>
    <scope>NUCLEOTIDE SEQUENCE [LARGE SCALE GENOMIC DNA]</scope>
    <source>
        <strain evidence="2 3">JCM 16186</strain>
    </source>
</reference>
<protein>
    <submittedName>
        <fullName evidence="2">Uncharacterized protein</fullName>
    </submittedName>
</protein>
<comment type="caution">
    <text evidence="2">The sequence shown here is derived from an EMBL/GenBank/DDBJ whole genome shotgun (WGS) entry which is preliminary data.</text>
</comment>
<dbReference type="Proteomes" id="UP000798808">
    <property type="component" value="Unassembled WGS sequence"/>
</dbReference>